<feature type="compositionally biased region" description="Low complexity" evidence="15">
    <location>
        <begin position="197"/>
        <end position="222"/>
    </location>
</feature>
<evidence type="ECO:0000256" key="8">
    <source>
        <dbReference type="ARBA" id="ARBA00022927"/>
    </source>
</evidence>
<keyword evidence="7 14" id="KW-0509">mRNA transport</keyword>
<dbReference type="Pfam" id="PF04535">
    <property type="entry name" value="CASP_dom"/>
    <property type="match status" value="1"/>
</dbReference>
<dbReference type="InterPro" id="IPR007846">
    <property type="entry name" value="RRM_NUP35_dom"/>
</dbReference>
<evidence type="ECO:0000256" key="16">
    <source>
        <dbReference type="SAM" id="Phobius"/>
    </source>
</evidence>
<dbReference type="SUPFAM" id="SSF54928">
    <property type="entry name" value="RNA-binding domain, RBD"/>
    <property type="match status" value="1"/>
</dbReference>
<evidence type="ECO:0000256" key="13">
    <source>
        <dbReference type="ARBA" id="ARBA00023242"/>
    </source>
</evidence>
<feature type="transmembrane region" description="Helical" evidence="16">
    <location>
        <begin position="41"/>
        <end position="60"/>
    </location>
</feature>
<keyword evidence="13 14" id="KW-0539">Nucleus</keyword>
<dbReference type="PANTHER" id="PTHR21527:SF6">
    <property type="entry name" value="NUCLEOPORIN NUP35"/>
    <property type="match status" value="1"/>
</dbReference>
<reference evidence="18 19" key="1">
    <citation type="submission" date="2021-05" db="EMBL/GenBank/DDBJ databases">
        <title>Genome Assembly of Synthetic Allotetraploid Brassica napus Reveals Homoeologous Exchanges between Subgenomes.</title>
        <authorList>
            <person name="Davis J.T."/>
        </authorList>
    </citation>
    <scope>NUCLEOTIDE SEQUENCE [LARGE SCALE GENOMIC DNA]</scope>
    <source>
        <strain evidence="19">cv. Da-Ae</strain>
        <tissue evidence="18">Seedling</tissue>
    </source>
</reference>
<dbReference type="InterPro" id="IPR035979">
    <property type="entry name" value="RBD_domain_sf"/>
</dbReference>
<dbReference type="Gene3D" id="3.30.70.330">
    <property type="match status" value="1"/>
</dbReference>
<dbReference type="InterPro" id="IPR012677">
    <property type="entry name" value="Nucleotide-bd_a/b_plait_sf"/>
</dbReference>
<organism evidence="18 19">
    <name type="scientific">Brassica napus</name>
    <name type="common">Rape</name>
    <dbReference type="NCBI Taxonomy" id="3708"/>
    <lineage>
        <taxon>Eukaryota</taxon>
        <taxon>Viridiplantae</taxon>
        <taxon>Streptophyta</taxon>
        <taxon>Embryophyta</taxon>
        <taxon>Tracheophyta</taxon>
        <taxon>Spermatophyta</taxon>
        <taxon>Magnoliopsida</taxon>
        <taxon>eudicotyledons</taxon>
        <taxon>Gunneridae</taxon>
        <taxon>Pentapetalae</taxon>
        <taxon>rosids</taxon>
        <taxon>malvids</taxon>
        <taxon>Brassicales</taxon>
        <taxon>Brassicaceae</taxon>
        <taxon>Brassiceae</taxon>
        <taxon>Brassica</taxon>
    </lineage>
</organism>
<accession>A0ABQ7ZK86</accession>
<evidence type="ECO:0000256" key="15">
    <source>
        <dbReference type="SAM" id="MobiDB-lite"/>
    </source>
</evidence>
<feature type="transmembrane region" description="Helical" evidence="16">
    <location>
        <begin position="590"/>
        <end position="612"/>
    </location>
</feature>
<keyword evidence="8" id="KW-0653">Protein transport</keyword>
<dbReference type="NCBIfam" id="TIGR01569">
    <property type="entry name" value="A_tha_TIGR01569"/>
    <property type="match status" value="1"/>
</dbReference>
<feature type="transmembrane region" description="Helical" evidence="16">
    <location>
        <begin position="550"/>
        <end position="570"/>
    </location>
</feature>
<sequence length="667" mass="72805">MDVRLSPCQVSLCSNRIKRCRSYLRFSGIPRSENSNTAVCILRYLILSLSISPIFSMISVNLTTELLRFLLLFIYSASKVSFKDSVLLVIMSAHRTPKTGRQSLLFQDLASPVSARRGKFSTPGQAAAVSALWRENLGGSDLPPPPMYTLDDRSDFSPESGIADYSASPDVKSETRTPFQSSGKNFVTPGKGKLEASPSFSLLSGQQQSQQVSGSPSWWSQSKGGGSSAEQEDKGKGSPVEGVVQPGALVTLPPPREVARPEVQRQVIPTGNVQEEEWVTVYGFSPSDTNLVLREFEKCGMIVKHVPGPRNANWMHILYQNRSDAQKALSKTGMMINGVVIVGVKPVDPIQRQALNERLNNQGFMPLPPPSSTRDSEFNTARGASSHPNYLQNGSAFSPQPTGGAMAVPSKSMVSKFVDLMFDSGQDSCLVQSDHHWVYLKDTDYMESEKPHGVTGNAMAKATEQKQNSQTVEVTKLDIRDVITTATTYGEDKRHGGRRNDVAMFVLRAMCMAVSAVAVSLMVTARETSMTTLYGFEFQLHAVWSLSDSLIYLVAVSSATVIYSLLQLILSGTRLMRKSPVIPTRTQAWFCFAADQILGYAMVSGGSAALGVTNMNRTGIRHMPLPNFCKSLGFFCDHLAISVVFALLAFLLLAASSILDVLHLSRN</sequence>
<keyword evidence="9 16" id="KW-1133">Transmembrane helix</keyword>
<comment type="subcellular location">
    <subcellularLocation>
        <location evidence="2">Cell membrane</location>
        <topology evidence="2">Multi-pass membrane protein</topology>
    </subcellularLocation>
    <subcellularLocation>
        <location evidence="1">Nucleus</location>
        <location evidence="1">Nuclear pore complex</location>
    </subcellularLocation>
</comment>
<evidence type="ECO:0000256" key="12">
    <source>
        <dbReference type="ARBA" id="ARBA00023136"/>
    </source>
</evidence>
<evidence type="ECO:0000256" key="10">
    <source>
        <dbReference type="ARBA" id="ARBA00023010"/>
    </source>
</evidence>
<name>A0ABQ7ZK86_BRANA</name>
<evidence type="ECO:0000256" key="6">
    <source>
        <dbReference type="ARBA" id="ARBA00022692"/>
    </source>
</evidence>
<evidence type="ECO:0000256" key="7">
    <source>
        <dbReference type="ARBA" id="ARBA00022816"/>
    </source>
</evidence>
<keyword evidence="6 16" id="KW-0812">Transmembrane</keyword>
<dbReference type="InterPro" id="IPR006459">
    <property type="entry name" value="CASP/CASPL"/>
</dbReference>
<comment type="caution">
    <text evidence="18">The sequence shown here is derived from an EMBL/GenBank/DDBJ whole genome shotgun (WGS) entry which is preliminary data.</text>
</comment>
<evidence type="ECO:0000256" key="3">
    <source>
        <dbReference type="ARBA" id="ARBA00007651"/>
    </source>
</evidence>
<dbReference type="CDD" id="cd12441">
    <property type="entry name" value="RRM_Nup53_like"/>
    <property type="match status" value="1"/>
</dbReference>
<comment type="similarity">
    <text evidence="3">Belongs to the Casparian strip membrane proteins (CASP) family.</text>
</comment>
<dbReference type="InterPro" id="IPR006702">
    <property type="entry name" value="CASP_dom"/>
</dbReference>
<keyword evidence="12 16" id="KW-0472">Membrane</keyword>
<evidence type="ECO:0000313" key="19">
    <source>
        <dbReference type="Proteomes" id="UP000824890"/>
    </source>
</evidence>
<dbReference type="EMBL" id="JAGKQM010000015">
    <property type="protein sequence ID" value="KAH0880664.1"/>
    <property type="molecule type" value="Genomic_DNA"/>
</dbReference>
<evidence type="ECO:0000256" key="14">
    <source>
        <dbReference type="PROSITE-ProRule" id="PRU00804"/>
    </source>
</evidence>
<feature type="domain" description="RRM Nup35-type" evidence="17">
    <location>
        <begin position="273"/>
        <end position="354"/>
    </location>
</feature>
<feature type="region of interest" description="Disordered" evidence="15">
    <location>
        <begin position="138"/>
        <end position="257"/>
    </location>
</feature>
<evidence type="ECO:0000256" key="5">
    <source>
        <dbReference type="ARBA" id="ARBA00022475"/>
    </source>
</evidence>
<dbReference type="PROSITE" id="PS51472">
    <property type="entry name" value="RRM_NUP35"/>
    <property type="match status" value="1"/>
</dbReference>
<keyword evidence="10" id="KW-0811">Translocation</keyword>
<evidence type="ECO:0000256" key="2">
    <source>
        <dbReference type="ARBA" id="ARBA00004651"/>
    </source>
</evidence>
<keyword evidence="4 14" id="KW-0813">Transport</keyword>
<keyword evidence="19" id="KW-1185">Reference proteome</keyword>
<feature type="compositionally biased region" description="Polar residues" evidence="15">
    <location>
        <begin position="176"/>
        <end position="185"/>
    </location>
</feature>
<feature type="transmembrane region" description="Helical" evidence="16">
    <location>
        <begin position="502"/>
        <end position="523"/>
    </location>
</feature>
<feature type="transmembrane region" description="Helical" evidence="16">
    <location>
        <begin position="632"/>
        <end position="662"/>
    </location>
</feature>
<dbReference type="PANTHER" id="PTHR21527">
    <property type="entry name" value="NUCLEOPORIN NUP35"/>
    <property type="match status" value="1"/>
</dbReference>
<evidence type="ECO:0000256" key="11">
    <source>
        <dbReference type="ARBA" id="ARBA00023132"/>
    </source>
</evidence>
<proteinExistence type="inferred from homology"/>
<dbReference type="Proteomes" id="UP000824890">
    <property type="component" value="Unassembled WGS sequence"/>
</dbReference>
<evidence type="ECO:0000256" key="4">
    <source>
        <dbReference type="ARBA" id="ARBA00022448"/>
    </source>
</evidence>
<evidence type="ECO:0000256" key="1">
    <source>
        <dbReference type="ARBA" id="ARBA00004567"/>
    </source>
</evidence>
<feature type="compositionally biased region" description="Polar residues" evidence="15">
    <location>
        <begin position="378"/>
        <end position="391"/>
    </location>
</feature>
<keyword evidence="5" id="KW-1003">Cell membrane</keyword>
<dbReference type="Pfam" id="PF05172">
    <property type="entry name" value="RRM_Nup35"/>
    <property type="match status" value="1"/>
</dbReference>
<protein>
    <recommendedName>
        <fullName evidence="17">RRM Nup35-type domain-containing protein</fullName>
    </recommendedName>
</protein>
<evidence type="ECO:0000259" key="17">
    <source>
        <dbReference type="PROSITE" id="PS51472"/>
    </source>
</evidence>
<feature type="region of interest" description="Disordered" evidence="15">
    <location>
        <begin position="361"/>
        <end position="391"/>
    </location>
</feature>
<gene>
    <name evidence="18" type="ORF">HID58_068058</name>
</gene>
<evidence type="ECO:0000313" key="18">
    <source>
        <dbReference type="EMBL" id="KAH0880664.1"/>
    </source>
</evidence>
<evidence type="ECO:0000256" key="9">
    <source>
        <dbReference type="ARBA" id="ARBA00022989"/>
    </source>
</evidence>
<keyword evidence="11 14" id="KW-0906">Nuclear pore complex</keyword>